<dbReference type="RefSeq" id="WP_007991796.1">
    <property type="nucleotide sequence ID" value="NZ_BAEM01000056.1"/>
</dbReference>
<evidence type="ECO:0000256" key="3">
    <source>
        <dbReference type="SAM" id="SignalP"/>
    </source>
</evidence>
<evidence type="ECO:0000259" key="5">
    <source>
        <dbReference type="Pfam" id="PF17992"/>
    </source>
</evidence>
<dbReference type="AlphaFoldDB" id="A0AAV3V6K1"/>
<feature type="domain" description="Glycoside hydrolase family 42 N-terminal" evidence="4">
    <location>
        <begin position="577"/>
        <end position="611"/>
    </location>
</feature>
<feature type="chain" id="PRO_5043405353" evidence="3">
    <location>
        <begin position="21"/>
        <end position="805"/>
    </location>
</feature>
<organism evidence="6 7">
    <name type="scientific">Paraglaciecola chathamensis S18K6</name>
    <dbReference type="NCBI Taxonomy" id="1127672"/>
    <lineage>
        <taxon>Bacteria</taxon>
        <taxon>Pseudomonadati</taxon>
        <taxon>Pseudomonadota</taxon>
        <taxon>Gammaproteobacteria</taxon>
        <taxon>Alteromonadales</taxon>
        <taxon>Alteromonadaceae</taxon>
        <taxon>Paraglaciecola</taxon>
    </lineage>
</organism>
<dbReference type="Pfam" id="PF02449">
    <property type="entry name" value="Glyco_hydro_42"/>
    <property type="match status" value="1"/>
</dbReference>
<feature type="domain" description="Agarase CBM-like" evidence="5">
    <location>
        <begin position="68"/>
        <end position="246"/>
    </location>
</feature>
<evidence type="ECO:0000313" key="6">
    <source>
        <dbReference type="EMBL" id="GAC12290.1"/>
    </source>
</evidence>
<evidence type="ECO:0000259" key="4">
    <source>
        <dbReference type="Pfam" id="PF02449"/>
    </source>
</evidence>
<sequence length="805" mass="91153">MKYRQLSKKASFSLSAIALAIALTGCSNDQQEVAQSKRAQEEFAGKNSQQGAAQDAFANEQKIASLIDFDNKEQLSWLHESDISLTQITSSDSLVNKQLAVEFAKTGNISTLRVEPLTPWDLSEYENYNIAFDVQNTSQSSVHLYLSLENLEGQIQSHSISLTPGYTGTVYFPLDGIEAQTDSGMWGDVPHWQTQDDLMVWRSWRKADQDYSQLKALNFFTIGILQNKSVILDDVRLRANPAHDPEVMVGLIDKYGQNAKQSTPLDVHSDAQLKQKADEELAELAKSTGMADRSRFGGYTKGPQREATGFFRTEKIDGKWWMVDPEGYPFFSHGPANVRMANMTTLTGIDYDQPSIRTRSSEEITPEDSMGIVHIPNEIKDKRYVISKARHDMFQWLPSYDDEIAEHYSYRRSTHKGPIPHGETFSFYRANLERRYGDQGDQGEQNGVPSYVDTWHDVTAKRMHDWGFTSFGNWVDPAFYQSEQVPYFANGWIIGDFKTLSGHTNHWGLMPDPFDAVFAERAQVTIDAIAQNIQSSPWCAGVFIDNEKSWGEREGSVSQRYGVILDALSKGVSESPAKQAFSRYLQEKYQKINALNTAWSTDFANWQAFDEGATFKDYSAEQVSDLSKMLEMLGEQYFKVVHNTLEAALPNHLYMGARMANWGMPDEIISASLKYSDVLSFNIYEEGVQEDYWKFLEEVDLPVVIGEFHIGSTKGSGMYNPGIVHAANQVDRAKMYKEYMQSVLDKPYMVGAHWFQYIDEPITGRAFDGENANIGFVTVTDIPYPHMIEAVKEVTSTMYQQRLAK</sequence>
<feature type="signal peptide" evidence="3">
    <location>
        <begin position="1"/>
        <end position="20"/>
    </location>
</feature>
<evidence type="ECO:0000256" key="1">
    <source>
        <dbReference type="ARBA" id="ARBA00022801"/>
    </source>
</evidence>
<gene>
    <name evidence="6" type="primary">agaB</name>
    <name evidence="6" type="ORF">GCHA_4372</name>
</gene>
<dbReference type="Proteomes" id="UP000006320">
    <property type="component" value="Unassembled WGS sequence"/>
</dbReference>
<protein>
    <submittedName>
        <fullName evidence="6">Beta-agarase B</fullName>
    </submittedName>
</protein>
<dbReference type="InterPro" id="IPR017853">
    <property type="entry name" value="GH"/>
</dbReference>
<dbReference type="InterPro" id="IPR040669">
    <property type="entry name" value="Agarase_CBM"/>
</dbReference>
<accession>A0AAV3V6K1</accession>
<dbReference type="GO" id="GO:0009341">
    <property type="term" value="C:beta-galactosidase complex"/>
    <property type="evidence" value="ECO:0007669"/>
    <property type="project" value="InterPro"/>
</dbReference>
<comment type="caution">
    <text evidence="6">The sequence shown here is derived from an EMBL/GenBank/DDBJ whole genome shotgun (WGS) entry which is preliminary data.</text>
</comment>
<dbReference type="EMBL" id="BAEM01000056">
    <property type="protein sequence ID" value="GAC12290.1"/>
    <property type="molecule type" value="Genomic_DNA"/>
</dbReference>
<evidence type="ECO:0000256" key="2">
    <source>
        <dbReference type="ARBA" id="ARBA00023295"/>
    </source>
</evidence>
<keyword evidence="2" id="KW-0326">Glycosidase</keyword>
<proteinExistence type="predicted"/>
<dbReference type="SUPFAM" id="SSF51445">
    <property type="entry name" value="(Trans)glycosidases"/>
    <property type="match status" value="1"/>
</dbReference>
<dbReference type="InterPro" id="IPR013529">
    <property type="entry name" value="Glyco_hydro_42_N"/>
</dbReference>
<dbReference type="GO" id="GO:0005975">
    <property type="term" value="P:carbohydrate metabolic process"/>
    <property type="evidence" value="ECO:0007669"/>
    <property type="project" value="InterPro"/>
</dbReference>
<dbReference type="GO" id="GO:0004565">
    <property type="term" value="F:beta-galactosidase activity"/>
    <property type="evidence" value="ECO:0007669"/>
    <property type="project" value="InterPro"/>
</dbReference>
<evidence type="ECO:0000313" key="7">
    <source>
        <dbReference type="Proteomes" id="UP000006320"/>
    </source>
</evidence>
<dbReference type="Gene3D" id="3.20.20.80">
    <property type="entry name" value="Glycosidases"/>
    <property type="match status" value="1"/>
</dbReference>
<reference evidence="6 7" key="1">
    <citation type="journal article" date="2017" name="Antonie Van Leeuwenhoek">
        <title>Rhizobium rhizosphaerae sp. nov., a novel species isolated from rice rhizosphere.</title>
        <authorList>
            <person name="Zhao J.J."/>
            <person name="Zhang J."/>
            <person name="Zhang R.J."/>
            <person name="Zhang C.W."/>
            <person name="Yin H.Q."/>
            <person name="Zhang X.X."/>
        </authorList>
    </citation>
    <scope>NUCLEOTIDE SEQUENCE [LARGE SCALE GENOMIC DNA]</scope>
    <source>
        <strain evidence="6 7">S18K6</strain>
    </source>
</reference>
<dbReference type="Pfam" id="PF17992">
    <property type="entry name" value="Agarase_CBM"/>
    <property type="match status" value="1"/>
</dbReference>
<name>A0AAV3V6K1_9ALTE</name>
<keyword evidence="1" id="KW-0378">Hydrolase</keyword>
<dbReference type="Gene3D" id="2.60.120.430">
    <property type="entry name" value="Galactose-binding lectin"/>
    <property type="match status" value="1"/>
</dbReference>
<dbReference type="PROSITE" id="PS51257">
    <property type="entry name" value="PROKAR_LIPOPROTEIN"/>
    <property type="match status" value="1"/>
</dbReference>
<keyword evidence="3" id="KW-0732">Signal</keyword>